<comment type="similarity">
    <text evidence="1 4">Belongs to the heat shock protein 70 family.</text>
</comment>
<dbReference type="InterPro" id="IPR018181">
    <property type="entry name" value="Heat_shock_70_CS"/>
</dbReference>
<dbReference type="InterPro" id="IPR029047">
    <property type="entry name" value="HSP70_peptide-bd_sf"/>
</dbReference>
<sequence>MDKEPYDNIMGTLDCSLLNISNGMFQVLGSSGNTHLGGADFDNRLISYCLGEFKKKYNFESLDNLSSMSFQKLKQSCEEGKKRLSETNKTVIAVKEFYENKNLFITITKELFEKICRDLLILCLKSVDDVLKSCKLEREEIDEIILVGGCTRIPAIRENLKLFFGGKEPNSSVNPDEVVAAGSAIQAYILSHETDPFSENIVLLDIIPLSLGVETIGGVMNVLIPRNSVIPIKRKRKYTTDSDNETSVCVKVYEGERSLTKDNFLVGEFELTGIEEAPRGVAQIEITFSVDVNGIISVTAIDLKNTDNKKTININSNKGRLTPEEIRNLVQEAKNFEIKDKVEKEKKQLYYEIEDLCSNVKTNIRDENFKLKETDKDMINDDIAKIKEWLQEKNFSDRNKKEYQKIIKKIKNKYGTLIIRATGENDGVKELTSDISSQATSVFGNDDEGESENTKIYEEIENEELGIGKNEVDEETKKEIKRLRETLVTLCYTIFDIISCKTLIINKDYILELKEYIDDILLWVHVKEKISLSEYKQKIDEVNKLCNDIVEKYDGQEIFDESEKKIHYKRSELENLCYTILGSILSNILALHEDNIKKLKEKVENVLNWLIEIDIGKRKAELNDKEYIISEEDFQIRINDINNLCNELYNSMLNVHIQNHSPTISEKESVSLLNEVMNSNTNNGGTSIFELKK</sequence>
<evidence type="ECO:0000256" key="1">
    <source>
        <dbReference type="ARBA" id="ARBA00007381"/>
    </source>
</evidence>
<gene>
    <name evidence="5" type="ORF">Indivirus_1_90</name>
</gene>
<dbReference type="FunFam" id="3.90.640.10:FF:000003">
    <property type="entry name" value="Molecular chaperone DnaK"/>
    <property type="match status" value="1"/>
</dbReference>
<dbReference type="GO" id="GO:0140662">
    <property type="term" value="F:ATP-dependent protein folding chaperone"/>
    <property type="evidence" value="ECO:0007669"/>
    <property type="project" value="InterPro"/>
</dbReference>
<dbReference type="SUPFAM" id="SSF100934">
    <property type="entry name" value="Heat shock protein 70kD (HSP70), C-terminal subdomain"/>
    <property type="match status" value="1"/>
</dbReference>
<keyword evidence="2 4" id="KW-0547">Nucleotide-binding</keyword>
<name>A0A1V0SCM0_9VIRU</name>
<dbReference type="SUPFAM" id="SSF53067">
    <property type="entry name" value="Actin-like ATPase domain"/>
    <property type="match status" value="1"/>
</dbReference>
<dbReference type="PROSITE" id="PS01036">
    <property type="entry name" value="HSP70_3"/>
    <property type="match status" value="1"/>
</dbReference>
<evidence type="ECO:0000256" key="2">
    <source>
        <dbReference type="ARBA" id="ARBA00022741"/>
    </source>
</evidence>
<dbReference type="PANTHER" id="PTHR19375">
    <property type="entry name" value="HEAT SHOCK PROTEIN 70KDA"/>
    <property type="match status" value="1"/>
</dbReference>
<evidence type="ECO:0000313" key="5">
    <source>
        <dbReference type="EMBL" id="ARF09467.1"/>
    </source>
</evidence>
<dbReference type="PRINTS" id="PR00301">
    <property type="entry name" value="HEATSHOCK70"/>
</dbReference>
<protein>
    <submittedName>
        <fullName evidence="5">Hsp70 protein</fullName>
    </submittedName>
</protein>
<dbReference type="SUPFAM" id="SSF100920">
    <property type="entry name" value="Heat shock protein 70kD (HSP70), peptide-binding domain"/>
    <property type="match status" value="1"/>
</dbReference>
<dbReference type="Gene3D" id="3.30.420.40">
    <property type="match status" value="1"/>
</dbReference>
<dbReference type="GO" id="GO:0005524">
    <property type="term" value="F:ATP binding"/>
    <property type="evidence" value="ECO:0007669"/>
    <property type="project" value="UniProtKB-KW"/>
</dbReference>
<dbReference type="EMBL" id="KY684085">
    <property type="protein sequence ID" value="ARF09467.1"/>
    <property type="molecule type" value="Genomic_DNA"/>
</dbReference>
<dbReference type="InterPro" id="IPR029048">
    <property type="entry name" value="HSP70_C_sf"/>
</dbReference>
<dbReference type="Gene3D" id="3.90.640.10">
    <property type="entry name" value="Actin, Chain A, domain 4"/>
    <property type="match status" value="1"/>
</dbReference>
<dbReference type="InterPro" id="IPR013126">
    <property type="entry name" value="Hsp_70_fam"/>
</dbReference>
<proteinExistence type="inferred from homology"/>
<dbReference type="Pfam" id="PF00012">
    <property type="entry name" value="HSP70"/>
    <property type="match status" value="1"/>
</dbReference>
<keyword evidence="3 4" id="KW-0067">ATP-binding</keyword>
<accession>A0A1V0SCM0</accession>
<dbReference type="InterPro" id="IPR043129">
    <property type="entry name" value="ATPase_NBD"/>
</dbReference>
<dbReference type="Gene3D" id="2.60.34.10">
    <property type="entry name" value="Substrate Binding Domain Of DNAk, Chain A, domain 1"/>
    <property type="match status" value="1"/>
</dbReference>
<organism evidence="5">
    <name type="scientific">Indivirus ILV1</name>
    <dbReference type="NCBI Taxonomy" id="1977633"/>
    <lineage>
        <taxon>Viruses</taxon>
        <taxon>Varidnaviria</taxon>
        <taxon>Bamfordvirae</taxon>
        <taxon>Nucleocytoviricota</taxon>
        <taxon>Megaviricetes</taxon>
        <taxon>Imitervirales</taxon>
        <taxon>Mimiviridae</taxon>
        <taxon>Klosneuvirinae</taxon>
        <taxon>Indivirus</taxon>
    </lineage>
</organism>
<dbReference type="FunFam" id="2.60.34.10:FF:000012">
    <property type="entry name" value="Heat shock 70 kDa protein"/>
    <property type="match status" value="1"/>
</dbReference>
<evidence type="ECO:0000256" key="3">
    <source>
        <dbReference type="ARBA" id="ARBA00022840"/>
    </source>
</evidence>
<evidence type="ECO:0000256" key="4">
    <source>
        <dbReference type="RuleBase" id="RU003322"/>
    </source>
</evidence>
<reference evidence="5" key="1">
    <citation type="journal article" date="2017" name="Science">
        <title>Giant viruses with an expanded complement of translation system components.</title>
        <authorList>
            <person name="Schulz F."/>
            <person name="Yutin N."/>
            <person name="Ivanova N.N."/>
            <person name="Ortega D.R."/>
            <person name="Lee T.K."/>
            <person name="Vierheilig J."/>
            <person name="Daims H."/>
            <person name="Horn M."/>
            <person name="Wagner M."/>
            <person name="Jensen G.J."/>
            <person name="Kyrpides N.C."/>
            <person name="Koonin E.V."/>
            <person name="Woyke T."/>
        </authorList>
    </citation>
    <scope>NUCLEOTIDE SEQUENCE</scope>
    <source>
        <strain evidence="5">ILV1</strain>
    </source>
</reference>